<keyword evidence="1" id="KW-0812">Transmembrane</keyword>
<keyword evidence="1" id="KW-0472">Membrane</keyword>
<feature type="transmembrane region" description="Helical" evidence="1">
    <location>
        <begin position="82"/>
        <end position="112"/>
    </location>
</feature>
<protein>
    <submittedName>
        <fullName evidence="2">Uncharacterized protein</fullName>
    </submittedName>
</protein>
<dbReference type="EMBL" id="KI396602">
    <property type="protein sequence ID" value="ERM97137.1"/>
    <property type="molecule type" value="Genomic_DNA"/>
</dbReference>
<organism evidence="2 3">
    <name type="scientific">Amborella trichopoda</name>
    <dbReference type="NCBI Taxonomy" id="13333"/>
    <lineage>
        <taxon>Eukaryota</taxon>
        <taxon>Viridiplantae</taxon>
        <taxon>Streptophyta</taxon>
        <taxon>Embryophyta</taxon>
        <taxon>Tracheophyta</taxon>
        <taxon>Spermatophyta</taxon>
        <taxon>Magnoliopsida</taxon>
        <taxon>Amborellales</taxon>
        <taxon>Amborellaceae</taxon>
        <taxon>Amborella</taxon>
    </lineage>
</organism>
<accession>W1NMM4</accession>
<sequence>MERPSSPSFSVLHYLKGTYVAFAFCSALILGALKGIVVGPIACLILITGNVGVILGLFPAHVTWTVGAIIKTKRFVLDLKLVLLFSIPFLFGFWLVVGITGSVLVGFGYGFFTPWVSTFEAFRQDGEFTKFSHCVVDGTWDTIKGSCVVVRDFADICYHSYPLYLKETSERTTSDEPQTIRLMEVPKCIIIGLMGLIVEIPLFTIIAVTKSPFMLFKGWQRLLHDLVSREGPFLETACVPIAGLAILLWPLVVLGSILLSIFSSFFIGLYGAVVVYQERSFRRGLAYVIAMVAEFDEYTNDLLYLREGSPLPKPGYRKKIEPQNKDFSNGIDHVSATQHLRNNTSNTSEAPGMLVPNLAHTRSVREAIQEVKMVQVWEEIMRSYEANGKQLVDANVITTADLAEYGRATKLKSNSISNSSGGQASIIGHGLPSYSCLNALLRSIKMGSEGWVLSNGVELTHANRPQDRLMDWFFHPLLVLKEQIKAIKMVEGEVRFLEKFTLFSGDEQGMEAWNNGSVVPQDALRNAQIQAISRRYSCMEKH</sequence>
<keyword evidence="3" id="KW-1185">Reference proteome</keyword>
<dbReference type="eggNOG" id="ENOG502QS6P">
    <property type="taxonomic scope" value="Eukaryota"/>
</dbReference>
<gene>
    <name evidence="2" type="ORF">AMTR_s00126p00089850</name>
</gene>
<dbReference type="STRING" id="13333.W1NMM4"/>
<evidence type="ECO:0000256" key="1">
    <source>
        <dbReference type="SAM" id="Phobius"/>
    </source>
</evidence>
<dbReference type="OMA" id="FADMCYH"/>
<evidence type="ECO:0000313" key="3">
    <source>
        <dbReference type="Proteomes" id="UP000017836"/>
    </source>
</evidence>
<dbReference type="PANTHER" id="PTHR31133">
    <property type="entry name" value="MEMBRANE PROTEIN"/>
    <property type="match status" value="1"/>
</dbReference>
<keyword evidence="1" id="KW-1133">Transmembrane helix</keyword>
<dbReference type="HOGENOM" id="CLU_019915_1_0_1"/>
<dbReference type="Proteomes" id="UP000017836">
    <property type="component" value="Unassembled WGS sequence"/>
</dbReference>
<dbReference type="Gramene" id="ERM97137">
    <property type="protein sequence ID" value="ERM97137"/>
    <property type="gene ID" value="AMTR_s00126p00089850"/>
</dbReference>
<dbReference type="InterPro" id="IPR040229">
    <property type="entry name" value="At3g27390-like"/>
</dbReference>
<dbReference type="AlphaFoldDB" id="W1NMM4"/>
<dbReference type="PANTHER" id="PTHR31133:SF12">
    <property type="entry name" value="MEMBRANE PROTEIN"/>
    <property type="match status" value="1"/>
</dbReference>
<name>W1NMM4_AMBTC</name>
<evidence type="ECO:0000313" key="2">
    <source>
        <dbReference type="EMBL" id="ERM97137.1"/>
    </source>
</evidence>
<feature type="transmembrane region" description="Helical" evidence="1">
    <location>
        <begin position="189"/>
        <end position="213"/>
    </location>
</feature>
<reference evidence="3" key="1">
    <citation type="journal article" date="2013" name="Science">
        <title>The Amborella genome and the evolution of flowering plants.</title>
        <authorList>
            <consortium name="Amborella Genome Project"/>
        </authorList>
    </citation>
    <scope>NUCLEOTIDE SEQUENCE [LARGE SCALE GENOMIC DNA]</scope>
</reference>
<feature type="transmembrane region" description="Helical" evidence="1">
    <location>
        <begin position="257"/>
        <end position="276"/>
    </location>
</feature>
<proteinExistence type="predicted"/>
<feature type="transmembrane region" description="Helical" evidence="1">
    <location>
        <begin position="53"/>
        <end position="70"/>
    </location>
</feature>
<feature type="transmembrane region" description="Helical" evidence="1">
    <location>
        <begin position="20"/>
        <end position="47"/>
    </location>
</feature>